<gene>
    <name evidence="6" type="ORF">KIN34_16340</name>
</gene>
<dbReference type="InterPro" id="IPR000873">
    <property type="entry name" value="AMP-dep_synth/lig_dom"/>
</dbReference>
<organism evidence="6 7">
    <name type="scientific">Cellulomonas fulva</name>
    <dbReference type="NCBI Taxonomy" id="2835530"/>
    <lineage>
        <taxon>Bacteria</taxon>
        <taxon>Bacillati</taxon>
        <taxon>Actinomycetota</taxon>
        <taxon>Actinomycetes</taxon>
        <taxon>Micrococcales</taxon>
        <taxon>Cellulomonadaceae</taxon>
        <taxon>Cellulomonas</taxon>
    </lineage>
</organism>
<evidence type="ECO:0000256" key="1">
    <source>
        <dbReference type="ARBA" id="ARBA00006432"/>
    </source>
</evidence>
<dbReference type="InterPro" id="IPR042099">
    <property type="entry name" value="ANL_N_sf"/>
</dbReference>
<dbReference type="Pfam" id="PF00561">
    <property type="entry name" value="Abhydrolase_1"/>
    <property type="match status" value="1"/>
</dbReference>
<comment type="similarity">
    <text evidence="1">Belongs to the ATP-dependent AMP-binding enzyme family.</text>
</comment>
<dbReference type="SUPFAM" id="SSF56801">
    <property type="entry name" value="Acetyl-CoA synthetase-like"/>
    <property type="match status" value="1"/>
</dbReference>
<dbReference type="SUPFAM" id="SSF53474">
    <property type="entry name" value="alpha/beta-Hydrolases"/>
    <property type="match status" value="1"/>
</dbReference>
<dbReference type="EMBL" id="JAHBOH010000002">
    <property type="protein sequence ID" value="MBT0995850.1"/>
    <property type="molecule type" value="Genomic_DNA"/>
</dbReference>
<protein>
    <submittedName>
        <fullName evidence="6">Alpha/beta fold hydrolase</fullName>
    </submittedName>
</protein>
<comment type="caution">
    <text evidence="6">The sequence shown here is derived from an EMBL/GenBank/DDBJ whole genome shotgun (WGS) entry which is preliminary data.</text>
</comment>
<evidence type="ECO:0000313" key="6">
    <source>
        <dbReference type="EMBL" id="MBT0995850.1"/>
    </source>
</evidence>
<evidence type="ECO:0000259" key="4">
    <source>
        <dbReference type="Pfam" id="PF00501"/>
    </source>
</evidence>
<dbReference type="PROSITE" id="PS00455">
    <property type="entry name" value="AMP_BINDING"/>
    <property type="match status" value="1"/>
</dbReference>
<dbReference type="Gene3D" id="3.40.50.12780">
    <property type="entry name" value="N-terminal domain of ligase-like"/>
    <property type="match status" value="1"/>
</dbReference>
<evidence type="ECO:0000256" key="2">
    <source>
        <dbReference type="ARBA" id="ARBA00022598"/>
    </source>
</evidence>
<dbReference type="PANTHER" id="PTHR43201:SF5">
    <property type="entry name" value="MEDIUM-CHAIN ACYL-COA LIGASE ACSF2, MITOCHONDRIAL"/>
    <property type="match status" value="1"/>
</dbReference>
<evidence type="ECO:0000256" key="3">
    <source>
        <dbReference type="SAM" id="MobiDB-lite"/>
    </source>
</evidence>
<dbReference type="InterPro" id="IPR029058">
    <property type="entry name" value="AB_hydrolase_fold"/>
</dbReference>
<keyword evidence="6" id="KW-0378">Hydrolase</keyword>
<feature type="domain" description="AMP-dependent synthetase/ligase" evidence="4">
    <location>
        <begin position="364"/>
        <end position="759"/>
    </location>
</feature>
<keyword evidence="2" id="KW-0436">Ligase</keyword>
<feature type="domain" description="AB hydrolase-1" evidence="5">
    <location>
        <begin position="66"/>
        <end position="308"/>
    </location>
</feature>
<dbReference type="InterPro" id="IPR000073">
    <property type="entry name" value="AB_hydrolase_1"/>
</dbReference>
<dbReference type="GO" id="GO:0016787">
    <property type="term" value="F:hydrolase activity"/>
    <property type="evidence" value="ECO:0007669"/>
    <property type="project" value="UniProtKB-KW"/>
</dbReference>
<dbReference type="Pfam" id="PF00501">
    <property type="entry name" value="AMP-binding"/>
    <property type="match status" value="1"/>
</dbReference>
<dbReference type="PANTHER" id="PTHR43201">
    <property type="entry name" value="ACYL-COA SYNTHETASE"/>
    <property type="match status" value="1"/>
</dbReference>
<evidence type="ECO:0000259" key="5">
    <source>
        <dbReference type="Pfam" id="PF00561"/>
    </source>
</evidence>
<dbReference type="Gene3D" id="3.30.300.30">
    <property type="match status" value="1"/>
</dbReference>
<dbReference type="InterPro" id="IPR045851">
    <property type="entry name" value="AMP-bd_C_sf"/>
</dbReference>
<reference evidence="6 7" key="1">
    <citation type="submission" date="2021-05" db="EMBL/GenBank/DDBJ databases">
        <title>Description of Cellulomonas sp. DKR-3 sp. nov.</title>
        <authorList>
            <person name="Dahal R.H."/>
            <person name="Chaudhary D.K."/>
        </authorList>
    </citation>
    <scope>NUCLEOTIDE SEQUENCE [LARGE SCALE GENOMIC DNA]</scope>
    <source>
        <strain evidence="6 7">DKR-3</strain>
    </source>
</reference>
<feature type="region of interest" description="Disordered" evidence="3">
    <location>
        <begin position="324"/>
        <end position="344"/>
    </location>
</feature>
<keyword evidence="7" id="KW-1185">Reference proteome</keyword>
<dbReference type="Proteomes" id="UP000722125">
    <property type="component" value="Unassembled WGS sequence"/>
</dbReference>
<accession>A0ABS5U380</accession>
<dbReference type="Gene3D" id="3.40.50.1820">
    <property type="entry name" value="alpha/beta hydrolase"/>
    <property type="match status" value="1"/>
</dbReference>
<proteinExistence type="inferred from homology"/>
<dbReference type="InterPro" id="IPR020845">
    <property type="entry name" value="AMP-binding_CS"/>
</dbReference>
<dbReference type="PRINTS" id="PR00111">
    <property type="entry name" value="ABHYDROLASE"/>
</dbReference>
<evidence type="ECO:0000313" key="7">
    <source>
        <dbReference type="Proteomes" id="UP000722125"/>
    </source>
</evidence>
<sequence length="914" mass="94587">MHGRGLRAEHGDDGDRLVNAPDTVATLAPSGLPGLDPAWSRLVTTASGTWHLLDNASTLTAEPVGTLLCVHGNPTWSYLWRSFVAAGARAPRPWRVVAVDQLGMGFSERTGRVHLLADRVRELGELTDALGLTGPVVTAGHDWGGSISLGWAVDHPDLLAGVVLLNTAVHQPLDERAPAALRPAMVPGVRRAATVTTTAFLDTTLALAHPRLPGPVRDAFRAPYRGAARREAVGDFVADIPATAEHPSRPELDRIAAGVRELDVPALLAWGARDPVFSDRFLRDLRDRLPHADVHRYPAAGHLVAEDEDVADGVLRWLDTRVATGEDAPSEDAPSGDAPAPVRAGDDETVRLLGATLVERAADDGPALVELRAAGARTVSWRALARRTEQVARGLVAIGIGRGDRVAVLVPPGADLTAVLYACLRIGAVVVVADAGLGLRALSRAVTAAEPVAVIGVERALVAARTLRWAPTLVAAGPVHRRVARALGVRATLAELAELGAAAAGPRADGPEDGDVDLPWPAPDDEAAVLFTSGSTGPAKGVVYTHRGLAGMRDAVAATYAISPSRPFVAAFAPFALLGPALGATSVSPDMDVTAPRTLTATALAAAVRSLQPAGGPASRPDADPAGVVVFASPAALVGVLGTQHEASDEDRAALARVGTLLSAGAPVPAELLLAVRELMPAASLRTPYGMTEMLPVTDIELTQILAAGDGPGVCVGRPVAGARVAVSALDDEGVASGSPDVTPGVLGEVLVAGPHLKARYDRLWFTQADSARDAGWHRTGDVGRLDDQGRLWVEGRLAHVVVTDSGVVTPVAPERAVDALAGVARSAVVGVGPRGTQQLVVVVEPDGGGATAVLAEPDLAARVRGALEPRGLRVAAVLVVPSLPTDLRHNSKIDRTELAAWATDVLAGKRGRR</sequence>
<name>A0ABS5U380_9CELL</name>